<evidence type="ECO:0000256" key="1">
    <source>
        <dbReference type="SAM" id="SignalP"/>
    </source>
</evidence>
<keyword evidence="1" id="KW-0732">Signal</keyword>
<name>A0AAQ3MD68_9PEZI</name>
<dbReference type="InterPro" id="IPR037176">
    <property type="entry name" value="Osmotin/thaumatin-like_sf"/>
</dbReference>
<gene>
    <name evidence="2" type="ORF">R9X50_00633200</name>
</gene>
<evidence type="ECO:0000313" key="2">
    <source>
        <dbReference type="EMBL" id="WPH03452.1"/>
    </source>
</evidence>
<feature type="chain" id="PRO_5043012121" evidence="1">
    <location>
        <begin position="23"/>
        <end position="184"/>
    </location>
</feature>
<dbReference type="Proteomes" id="UP001303373">
    <property type="component" value="Chromosome 10"/>
</dbReference>
<reference evidence="2 3" key="1">
    <citation type="submission" date="2023-11" db="EMBL/GenBank/DDBJ databases">
        <title>An acidophilic fungus is an integral part of prey digestion in a carnivorous sundew plant.</title>
        <authorList>
            <person name="Tsai I.J."/>
        </authorList>
    </citation>
    <scope>NUCLEOTIDE SEQUENCE [LARGE SCALE GENOMIC DNA]</scope>
    <source>
        <strain evidence="2">169a</strain>
    </source>
</reference>
<feature type="signal peptide" evidence="1">
    <location>
        <begin position="1"/>
        <end position="22"/>
    </location>
</feature>
<organism evidence="2 3">
    <name type="scientific">Acrodontium crateriforme</name>
    <dbReference type="NCBI Taxonomy" id="150365"/>
    <lineage>
        <taxon>Eukaryota</taxon>
        <taxon>Fungi</taxon>
        <taxon>Dikarya</taxon>
        <taxon>Ascomycota</taxon>
        <taxon>Pezizomycotina</taxon>
        <taxon>Dothideomycetes</taxon>
        <taxon>Dothideomycetidae</taxon>
        <taxon>Mycosphaerellales</taxon>
        <taxon>Teratosphaeriaceae</taxon>
        <taxon>Acrodontium</taxon>
    </lineage>
</organism>
<accession>A0AAQ3MD68</accession>
<protein>
    <submittedName>
        <fullName evidence="2">Uncharacterized protein</fullName>
    </submittedName>
</protein>
<dbReference type="AlphaFoldDB" id="A0AAQ3MD68"/>
<dbReference type="SUPFAM" id="SSF49870">
    <property type="entry name" value="Osmotin, thaumatin-like protein"/>
    <property type="match status" value="1"/>
</dbReference>
<keyword evidence="3" id="KW-1185">Reference proteome</keyword>
<sequence length="184" mass="19755">MFGKTSFTKLALAAALATGISALPIQVRQAEPETFNIKVINSCAHDQPIGVFRINPDFSTSTLTPMTTIASGQSHNLTVPYKEIGLRIATNENQFTAQPLFEFGYSGWGDVEGTAYDLSMMSGLITGMKATPANPLCEAKQCDSLICKLASAWTNADQTADGSPADTVCYHGKTDFTVEYCPKN</sequence>
<dbReference type="EMBL" id="CP138589">
    <property type="protein sequence ID" value="WPH03452.1"/>
    <property type="molecule type" value="Genomic_DNA"/>
</dbReference>
<evidence type="ECO:0000313" key="3">
    <source>
        <dbReference type="Proteomes" id="UP001303373"/>
    </source>
</evidence>
<proteinExistence type="predicted"/>